<dbReference type="Proteomes" id="UP000486602">
    <property type="component" value="Unassembled WGS sequence"/>
</dbReference>
<protein>
    <recommendedName>
        <fullName evidence="4">DUF2938 domain-containing protein</fullName>
    </recommendedName>
</protein>
<proteinExistence type="predicted"/>
<evidence type="ECO:0000313" key="2">
    <source>
        <dbReference type="EMBL" id="NEN24223.1"/>
    </source>
</evidence>
<organism evidence="2 3">
    <name type="scientific">Cryomorpha ignava</name>
    <dbReference type="NCBI Taxonomy" id="101383"/>
    <lineage>
        <taxon>Bacteria</taxon>
        <taxon>Pseudomonadati</taxon>
        <taxon>Bacteroidota</taxon>
        <taxon>Flavobacteriia</taxon>
        <taxon>Flavobacteriales</taxon>
        <taxon>Cryomorphaceae</taxon>
        <taxon>Cryomorpha</taxon>
    </lineage>
</organism>
<feature type="transmembrane region" description="Helical" evidence="1">
    <location>
        <begin position="7"/>
        <end position="29"/>
    </location>
</feature>
<dbReference type="EMBL" id="JAAGVY010000022">
    <property type="protein sequence ID" value="NEN24223.1"/>
    <property type="molecule type" value="Genomic_DNA"/>
</dbReference>
<keyword evidence="1" id="KW-0812">Transmembrane</keyword>
<evidence type="ECO:0000256" key="1">
    <source>
        <dbReference type="SAM" id="Phobius"/>
    </source>
</evidence>
<evidence type="ECO:0000313" key="3">
    <source>
        <dbReference type="Proteomes" id="UP000486602"/>
    </source>
</evidence>
<sequence length="146" mass="16815">MNFILKIIVAAVCATTVMTAFSYAISFIFKRNYKEPALLNRVLDQLQFFPFPAKRNSLVGWVLHYLIGLGLTILAVFIIYLTDWQFTRLYGIGYGFVAGIIGILSWKWMLKMHSYSPRIDVEGYFEQLLVAHILFGWSLAGFYNLL</sequence>
<comment type="caution">
    <text evidence="2">The sequence shown here is derived from an EMBL/GenBank/DDBJ whole genome shotgun (WGS) entry which is preliminary data.</text>
</comment>
<feature type="transmembrane region" description="Helical" evidence="1">
    <location>
        <begin position="128"/>
        <end position="145"/>
    </location>
</feature>
<reference evidence="2 3" key="1">
    <citation type="submission" date="2020-02" db="EMBL/GenBank/DDBJ databases">
        <title>Out from the shadows clarifying the taxonomy of the family Cryomorphaceae and related taxa by utilizing the GTDB taxonomic framework.</title>
        <authorList>
            <person name="Bowman J.P."/>
        </authorList>
    </citation>
    <scope>NUCLEOTIDE SEQUENCE [LARGE SCALE GENOMIC DNA]</scope>
    <source>
        <strain evidence="2 3">QSSC 1-22</strain>
    </source>
</reference>
<keyword evidence="1" id="KW-1133">Transmembrane helix</keyword>
<evidence type="ECO:0008006" key="4">
    <source>
        <dbReference type="Google" id="ProtNLM"/>
    </source>
</evidence>
<accession>A0A7K3WRC2</accession>
<name>A0A7K3WRC2_9FLAO</name>
<dbReference type="RefSeq" id="WP_163285618.1">
    <property type="nucleotide sequence ID" value="NZ_JAAGVY010000022.1"/>
</dbReference>
<dbReference type="AlphaFoldDB" id="A0A7K3WRC2"/>
<keyword evidence="1" id="KW-0472">Membrane</keyword>
<feature type="transmembrane region" description="Helical" evidence="1">
    <location>
        <begin position="58"/>
        <end position="82"/>
    </location>
</feature>
<feature type="transmembrane region" description="Helical" evidence="1">
    <location>
        <begin position="89"/>
        <end position="108"/>
    </location>
</feature>
<gene>
    <name evidence="2" type="ORF">G3O08_11990</name>
</gene>
<keyword evidence="3" id="KW-1185">Reference proteome</keyword>